<dbReference type="Pfam" id="PF14223">
    <property type="entry name" value="Retrotran_gag_2"/>
    <property type="match status" value="1"/>
</dbReference>
<dbReference type="EMBL" id="CACTIH010004014">
    <property type="protein sequence ID" value="CAA2988653.1"/>
    <property type="molecule type" value="Genomic_DNA"/>
</dbReference>
<evidence type="ECO:0008006" key="3">
    <source>
        <dbReference type="Google" id="ProtNLM"/>
    </source>
</evidence>
<sequence>KVDKLKTTKKLWKKLEDMYLLNSTLNKLYLIERFFNFEMDLLKDLDDNLNVFKKLVQDIVNCDETVSENYKAIILLNSILDSYKKVKNVIKYGRDTLTPGILIHSLRSKEIGGESSSNRWKKKGNGRCRSKSRTKARKYYDCGNTGHFIKDCHKEK</sequence>
<accession>A0A8S0S7J8</accession>
<name>A0A8S0S7J8_OLEEU</name>
<dbReference type="Proteomes" id="UP000594638">
    <property type="component" value="Unassembled WGS sequence"/>
</dbReference>
<proteinExistence type="predicted"/>
<evidence type="ECO:0000313" key="2">
    <source>
        <dbReference type="Proteomes" id="UP000594638"/>
    </source>
</evidence>
<dbReference type="OrthoDB" id="1730120at2759"/>
<feature type="non-terminal residue" evidence="1">
    <location>
        <position position="1"/>
    </location>
</feature>
<dbReference type="Gramene" id="OE9A067770T1">
    <property type="protein sequence ID" value="OE9A067770C1"/>
    <property type="gene ID" value="OE9A067770"/>
</dbReference>
<keyword evidence="2" id="KW-1185">Reference proteome</keyword>
<dbReference type="AlphaFoldDB" id="A0A8S0S7J8"/>
<organism evidence="1 2">
    <name type="scientific">Olea europaea subsp. europaea</name>
    <dbReference type="NCBI Taxonomy" id="158383"/>
    <lineage>
        <taxon>Eukaryota</taxon>
        <taxon>Viridiplantae</taxon>
        <taxon>Streptophyta</taxon>
        <taxon>Embryophyta</taxon>
        <taxon>Tracheophyta</taxon>
        <taxon>Spermatophyta</taxon>
        <taxon>Magnoliopsida</taxon>
        <taxon>eudicotyledons</taxon>
        <taxon>Gunneridae</taxon>
        <taxon>Pentapetalae</taxon>
        <taxon>asterids</taxon>
        <taxon>lamiids</taxon>
        <taxon>Lamiales</taxon>
        <taxon>Oleaceae</taxon>
        <taxon>Oleeae</taxon>
        <taxon>Olea</taxon>
    </lineage>
</organism>
<reference evidence="1 2" key="1">
    <citation type="submission" date="2019-12" db="EMBL/GenBank/DDBJ databases">
        <authorList>
            <person name="Alioto T."/>
            <person name="Alioto T."/>
            <person name="Gomez Garrido J."/>
        </authorList>
    </citation>
    <scope>NUCLEOTIDE SEQUENCE [LARGE SCALE GENOMIC DNA]</scope>
</reference>
<comment type="caution">
    <text evidence="1">The sequence shown here is derived from an EMBL/GenBank/DDBJ whole genome shotgun (WGS) entry which is preliminary data.</text>
</comment>
<gene>
    <name evidence="1" type="ORF">OLEA9_A067770</name>
</gene>
<feature type="non-terminal residue" evidence="1">
    <location>
        <position position="156"/>
    </location>
</feature>
<evidence type="ECO:0000313" key="1">
    <source>
        <dbReference type="EMBL" id="CAA2988653.1"/>
    </source>
</evidence>
<protein>
    <recommendedName>
        <fullName evidence="3">CCHC-type domain-containing protein</fullName>
    </recommendedName>
</protein>